<feature type="transmembrane region" description="Helical" evidence="6">
    <location>
        <begin position="842"/>
        <end position="865"/>
    </location>
</feature>
<keyword evidence="3 6" id="KW-0812">Transmembrane</keyword>
<gene>
    <name evidence="8" type="ORF">COC19_03395</name>
</gene>
<dbReference type="InterPro" id="IPR050545">
    <property type="entry name" value="Mycobact_MmpL"/>
</dbReference>
<proteinExistence type="predicted"/>
<dbReference type="PANTHER" id="PTHR33406:SF13">
    <property type="entry name" value="MEMBRANE PROTEIN YDFJ"/>
    <property type="match status" value="1"/>
</dbReference>
<evidence type="ECO:0000313" key="8">
    <source>
        <dbReference type="EMBL" id="PCH62057.1"/>
    </source>
</evidence>
<dbReference type="GO" id="GO:0005886">
    <property type="term" value="C:plasma membrane"/>
    <property type="evidence" value="ECO:0007669"/>
    <property type="project" value="UniProtKB-SubCell"/>
</dbReference>
<feature type="transmembrane region" description="Helical" evidence="6">
    <location>
        <begin position="739"/>
        <end position="759"/>
    </location>
</feature>
<keyword evidence="2" id="KW-1003">Cell membrane</keyword>
<evidence type="ECO:0000259" key="7">
    <source>
        <dbReference type="PROSITE" id="PS50156"/>
    </source>
</evidence>
<dbReference type="EMBL" id="NVQR01000046">
    <property type="protein sequence ID" value="PCH62057.1"/>
    <property type="molecule type" value="Genomic_DNA"/>
</dbReference>
<evidence type="ECO:0000313" key="9">
    <source>
        <dbReference type="Proteomes" id="UP000218172"/>
    </source>
</evidence>
<protein>
    <submittedName>
        <fullName evidence="8">RND transporter</fullName>
    </submittedName>
</protein>
<evidence type="ECO:0000256" key="5">
    <source>
        <dbReference type="ARBA" id="ARBA00023136"/>
    </source>
</evidence>
<keyword evidence="4 6" id="KW-1133">Transmembrane helix</keyword>
<feature type="domain" description="SSD" evidence="7">
    <location>
        <begin position="264"/>
        <end position="391"/>
    </location>
</feature>
<comment type="caution">
    <text evidence="8">The sequence shown here is derived from an EMBL/GenBank/DDBJ whole genome shotgun (WGS) entry which is preliminary data.</text>
</comment>
<name>A0A2A4MQN6_9GAMM</name>
<dbReference type="PROSITE" id="PS50156">
    <property type="entry name" value="SSD"/>
    <property type="match status" value="1"/>
</dbReference>
<feature type="transmembrane region" description="Helical" evidence="6">
    <location>
        <begin position="265"/>
        <end position="285"/>
    </location>
</feature>
<dbReference type="Proteomes" id="UP000218172">
    <property type="component" value="Unassembled WGS sequence"/>
</dbReference>
<evidence type="ECO:0000256" key="2">
    <source>
        <dbReference type="ARBA" id="ARBA00022475"/>
    </source>
</evidence>
<dbReference type="Pfam" id="PF03176">
    <property type="entry name" value="MMPL"/>
    <property type="match status" value="2"/>
</dbReference>
<evidence type="ECO:0000256" key="1">
    <source>
        <dbReference type="ARBA" id="ARBA00004651"/>
    </source>
</evidence>
<feature type="transmembrane region" description="Helical" evidence="6">
    <location>
        <begin position="818"/>
        <end position="836"/>
    </location>
</feature>
<dbReference type="SUPFAM" id="SSF82866">
    <property type="entry name" value="Multidrug efflux transporter AcrB transmembrane domain"/>
    <property type="match status" value="2"/>
</dbReference>
<reference evidence="9" key="1">
    <citation type="submission" date="2017-08" db="EMBL/GenBank/DDBJ databases">
        <title>A dynamic microbial community with high functional redundancy inhabits the cold, oxic subseafloor aquifer.</title>
        <authorList>
            <person name="Tully B.J."/>
            <person name="Wheat C.G."/>
            <person name="Glazer B.T."/>
            <person name="Huber J.A."/>
        </authorList>
    </citation>
    <scope>NUCLEOTIDE SEQUENCE [LARGE SCALE GENOMIC DNA]</scope>
</reference>
<feature type="transmembrane region" description="Helical" evidence="6">
    <location>
        <begin position="337"/>
        <end position="357"/>
    </location>
</feature>
<dbReference type="InterPro" id="IPR004869">
    <property type="entry name" value="MMPL_dom"/>
</dbReference>
<dbReference type="InterPro" id="IPR000731">
    <property type="entry name" value="SSD"/>
</dbReference>
<feature type="transmembrane region" description="Helical" evidence="6">
    <location>
        <begin position="237"/>
        <end position="259"/>
    </location>
</feature>
<feature type="transmembrane region" description="Helical" evidence="6">
    <location>
        <begin position="765"/>
        <end position="786"/>
    </location>
</feature>
<feature type="transmembrane region" description="Helical" evidence="6">
    <location>
        <begin position="709"/>
        <end position="732"/>
    </location>
</feature>
<keyword evidence="5 6" id="KW-0472">Membrane</keyword>
<evidence type="ECO:0000256" key="3">
    <source>
        <dbReference type="ARBA" id="ARBA00022692"/>
    </source>
</evidence>
<dbReference type="Gene3D" id="1.20.1640.10">
    <property type="entry name" value="Multidrug efflux transporter AcrB transmembrane domain"/>
    <property type="match status" value="2"/>
</dbReference>
<dbReference type="AlphaFoldDB" id="A0A2A4MQN6"/>
<feature type="transmembrane region" description="Helical" evidence="6">
    <location>
        <begin position="297"/>
        <end position="317"/>
    </location>
</feature>
<comment type="subcellular location">
    <subcellularLocation>
        <location evidence="1">Cell membrane</location>
        <topology evidence="1">Multi-pass membrane protein</topology>
    </subcellularLocation>
</comment>
<accession>A0A2A4MQN6</accession>
<evidence type="ECO:0000256" key="6">
    <source>
        <dbReference type="SAM" id="Phobius"/>
    </source>
</evidence>
<sequence>MSVLSERAVKSPKLFVWLPALLSMLVILMVVIPTVSPIVAKYLHPLTIDVDPENMLFEDDPERVFHRQQKQVFDINDLIIVGVVNKQDENGVFNIDSLSNIYDLTEFAKNIQWPSKDDAQTVEGVIAVDLISPSTVDNISQGDPGTVKFDWLMSAAPTTDEEALAVREKARNQPLLNGSLLSEDGQALALYIPITSKTISYRITSILQERIDSYAGDDEFYISGLPVAQDTFGVEMFIQMGITTPIAMTLIFLLLWYFFGNVRLIISPLLVAMASVTLTIGLLVISGNNIHIMSSMIPIFIMPIAILDAIHILSEFYDKYPDFKDRKKTIKHVMRELSKPMLFTTITTAVGFFSLNLTPLPPIQVFGTFIGLGVIIAWFFTITFIPAYILLMPESNFSDFGIKKEVAQEDKKINLFARVLGATGAWSHRHAKAVLIITTLILGGSIYGASKIEANDNIVKWFEEGHKIRIADKALNEMFAGTYMSYLSLRSDETEQSYEDFVSETEVKLSNHDSSMLGSLAEGINELALQAQTSEQLMNLLVEKLELQTEDESLDDYLALEKELLILGPMSQVFKDPQVLNYIAGLQSYLLETGYVGKSNSVVEIVKTVHRELFSGDENEYRIPATATAVAQTLITFQNSHRPHDLWRFVTPDYLQANVWLQLKSGDNQDMIKLESAVADYFVNNPAPRELQHQWFGLNHINVTWQEQIVIGMATALAGSFVVVLLMMVFLFRSLLWALLAMIPLSFSIAVLYGIIGFMGKDYDAPIAILSALILGLTVDYAIHFLSRTRVLYKEFQNWPDTIVAVYGEPARAISRNVIIMGVGFLPLLLAPLVPYKDVGMFISSILVFAGVATLIILPALISLLQGFLFKTEGNETEINLKTEVN</sequence>
<evidence type="ECO:0000256" key="4">
    <source>
        <dbReference type="ARBA" id="ARBA00022989"/>
    </source>
</evidence>
<dbReference type="PANTHER" id="PTHR33406">
    <property type="entry name" value="MEMBRANE PROTEIN MJ1562-RELATED"/>
    <property type="match status" value="1"/>
</dbReference>
<organism evidence="8 9">
    <name type="scientific">SAR86 cluster bacterium</name>
    <dbReference type="NCBI Taxonomy" id="2030880"/>
    <lineage>
        <taxon>Bacteria</taxon>
        <taxon>Pseudomonadati</taxon>
        <taxon>Pseudomonadota</taxon>
        <taxon>Gammaproteobacteria</taxon>
        <taxon>SAR86 cluster</taxon>
    </lineage>
</organism>
<feature type="transmembrane region" description="Helical" evidence="6">
    <location>
        <begin position="14"/>
        <end position="35"/>
    </location>
</feature>
<feature type="transmembrane region" description="Helical" evidence="6">
    <location>
        <begin position="369"/>
        <end position="391"/>
    </location>
</feature>